<dbReference type="Proteomes" id="UP000008022">
    <property type="component" value="Unassembled WGS sequence"/>
</dbReference>
<evidence type="ECO:0000313" key="1">
    <source>
        <dbReference type="EnsemblPlants" id="ORUFI11G19700.1"/>
    </source>
</evidence>
<accession>A0A0E0RAB9</accession>
<name>A0A0E0RAB9_ORYRU</name>
<dbReference type="AlphaFoldDB" id="A0A0E0RAB9"/>
<keyword evidence="2" id="KW-1185">Reference proteome</keyword>
<organism evidence="1 2">
    <name type="scientific">Oryza rufipogon</name>
    <name type="common">Brownbeard rice</name>
    <name type="synonym">Asian wild rice</name>
    <dbReference type="NCBI Taxonomy" id="4529"/>
    <lineage>
        <taxon>Eukaryota</taxon>
        <taxon>Viridiplantae</taxon>
        <taxon>Streptophyta</taxon>
        <taxon>Embryophyta</taxon>
        <taxon>Tracheophyta</taxon>
        <taxon>Spermatophyta</taxon>
        <taxon>Magnoliopsida</taxon>
        <taxon>Liliopsida</taxon>
        <taxon>Poales</taxon>
        <taxon>Poaceae</taxon>
        <taxon>BOP clade</taxon>
        <taxon>Oryzoideae</taxon>
        <taxon>Oryzeae</taxon>
        <taxon>Oryzinae</taxon>
        <taxon>Oryza</taxon>
    </lineage>
</organism>
<dbReference type="HOGENOM" id="CLU_2798434_0_0_1"/>
<protein>
    <submittedName>
        <fullName evidence="1">Uncharacterized protein</fullName>
    </submittedName>
</protein>
<reference evidence="1" key="2">
    <citation type="submission" date="2015-06" db="UniProtKB">
        <authorList>
            <consortium name="EnsemblPlants"/>
        </authorList>
    </citation>
    <scope>IDENTIFICATION</scope>
</reference>
<evidence type="ECO:0000313" key="2">
    <source>
        <dbReference type="Proteomes" id="UP000008022"/>
    </source>
</evidence>
<dbReference type="EnsemblPlants" id="ORUFI11G19700.1">
    <property type="protein sequence ID" value="ORUFI11G19700.1"/>
    <property type="gene ID" value="ORUFI11G19700"/>
</dbReference>
<reference evidence="2" key="1">
    <citation type="submission" date="2013-06" db="EMBL/GenBank/DDBJ databases">
        <authorList>
            <person name="Zhao Q."/>
        </authorList>
    </citation>
    <scope>NUCLEOTIDE SEQUENCE</scope>
    <source>
        <strain evidence="2">cv. W1943</strain>
    </source>
</reference>
<sequence>MASTPALGDNDVVQRHATAEVDLPLLSYVEVYLNCRGVTGRQVEEAKVALRQVERTHPNIPAIRVLLG</sequence>
<dbReference type="Gramene" id="ORUFI11G19700.1">
    <property type="protein sequence ID" value="ORUFI11G19700.1"/>
    <property type="gene ID" value="ORUFI11G19700"/>
</dbReference>
<proteinExistence type="predicted"/>